<keyword evidence="2" id="KW-1185">Reference proteome</keyword>
<accession>A0A2S6IJ37</accession>
<dbReference type="GO" id="GO:0006281">
    <property type="term" value="P:DNA repair"/>
    <property type="evidence" value="ECO:0007669"/>
    <property type="project" value="TreeGrafter"/>
</dbReference>
<comment type="caution">
    <text evidence="1">The sequence shown here is derived from an EMBL/GenBank/DDBJ whole genome shotgun (WGS) entry which is preliminary data.</text>
</comment>
<dbReference type="RefSeq" id="WP_158257227.1">
    <property type="nucleotide sequence ID" value="NZ_PTJD01000008.1"/>
</dbReference>
<dbReference type="SUPFAM" id="SSF56784">
    <property type="entry name" value="HAD-like"/>
    <property type="match status" value="1"/>
</dbReference>
<dbReference type="AlphaFoldDB" id="A0A2S6IJ37"/>
<dbReference type="GO" id="GO:0005829">
    <property type="term" value="C:cytosol"/>
    <property type="evidence" value="ECO:0007669"/>
    <property type="project" value="TreeGrafter"/>
</dbReference>
<name>A0A2S6IJ37_9ACTN</name>
<dbReference type="InterPro" id="IPR036412">
    <property type="entry name" value="HAD-like_sf"/>
</dbReference>
<dbReference type="Gene3D" id="3.40.50.1000">
    <property type="entry name" value="HAD superfamily/HAD-like"/>
    <property type="match status" value="1"/>
</dbReference>
<dbReference type="Gene3D" id="1.10.150.240">
    <property type="entry name" value="Putative phosphatase, domain 2"/>
    <property type="match status" value="1"/>
</dbReference>
<dbReference type="GO" id="GO:0008967">
    <property type="term" value="F:phosphoglycolate phosphatase activity"/>
    <property type="evidence" value="ECO:0007669"/>
    <property type="project" value="TreeGrafter"/>
</dbReference>
<dbReference type="Proteomes" id="UP000239485">
    <property type="component" value="Unassembled WGS sequence"/>
</dbReference>
<dbReference type="EMBL" id="PTJD01000008">
    <property type="protein sequence ID" value="PPK94229.1"/>
    <property type="molecule type" value="Genomic_DNA"/>
</dbReference>
<evidence type="ECO:0000313" key="1">
    <source>
        <dbReference type="EMBL" id="PPK94229.1"/>
    </source>
</evidence>
<gene>
    <name evidence="1" type="ORF">CLV92_108131</name>
</gene>
<dbReference type="PANTHER" id="PTHR43434">
    <property type="entry name" value="PHOSPHOGLYCOLATE PHOSPHATASE"/>
    <property type="match status" value="1"/>
</dbReference>
<reference evidence="1 2" key="1">
    <citation type="submission" date="2018-02" db="EMBL/GenBank/DDBJ databases">
        <title>Genomic Encyclopedia of Archaeal and Bacterial Type Strains, Phase II (KMG-II): from individual species to whole genera.</title>
        <authorList>
            <person name="Goeker M."/>
        </authorList>
    </citation>
    <scope>NUCLEOTIDE SEQUENCE [LARGE SCALE GENOMIC DNA]</scope>
    <source>
        <strain evidence="1 2">DSM 22857</strain>
    </source>
</reference>
<organism evidence="1 2">
    <name type="scientific">Kineococcus xinjiangensis</name>
    <dbReference type="NCBI Taxonomy" id="512762"/>
    <lineage>
        <taxon>Bacteria</taxon>
        <taxon>Bacillati</taxon>
        <taxon>Actinomycetota</taxon>
        <taxon>Actinomycetes</taxon>
        <taxon>Kineosporiales</taxon>
        <taxon>Kineosporiaceae</taxon>
        <taxon>Kineococcus</taxon>
    </lineage>
</organism>
<proteinExistence type="predicted"/>
<sequence length="247" mass="26016">MATGSALLLWDVDHTLIENGGVSKENYALAFELLTSRPAQAQPRTDGRTDVGIMTNLLRANGEDPAAFSSERQWEALIEAGARNQAALAARGHAMPGAEEVLARVADEPDVIQAVLTGNVEPNARIKLGTFGLDRWLDFTVGGFGWESAVRAHLVPVAQRKAADRFGFAPDQDVTVLVGDTELDVEAGLDGGARVIAVATGISSVEELREAGAHAVLPGLEDADAFMDALRTVRELGPATPRAQAGA</sequence>
<dbReference type="InterPro" id="IPR023198">
    <property type="entry name" value="PGP-like_dom2"/>
</dbReference>
<dbReference type="InterPro" id="IPR050155">
    <property type="entry name" value="HAD-like_hydrolase_sf"/>
</dbReference>
<dbReference type="PANTHER" id="PTHR43434:SF1">
    <property type="entry name" value="PHOSPHOGLYCOLATE PHOSPHATASE"/>
    <property type="match status" value="1"/>
</dbReference>
<evidence type="ECO:0000313" key="2">
    <source>
        <dbReference type="Proteomes" id="UP000239485"/>
    </source>
</evidence>
<keyword evidence="1" id="KW-0378">Hydrolase</keyword>
<protein>
    <submittedName>
        <fullName evidence="1">Phosphoglycolate phosphatase-like HAD superfamily hydrolase</fullName>
    </submittedName>
</protein>
<dbReference type="OrthoDB" id="9781769at2"/>
<dbReference type="InterPro" id="IPR023214">
    <property type="entry name" value="HAD_sf"/>
</dbReference>
<dbReference type="Pfam" id="PF12710">
    <property type="entry name" value="HAD"/>
    <property type="match status" value="1"/>
</dbReference>